<dbReference type="SUPFAM" id="SSF51445">
    <property type="entry name" value="(Trans)glycosidases"/>
    <property type="match status" value="1"/>
</dbReference>
<dbReference type="EMBL" id="FMZO01000021">
    <property type="protein sequence ID" value="SDE10524.1"/>
    <property type="molecule type" value="Genomic_DNA"/>
</dbReference>
<evidence type="ECO:0000256" key="1">
    <source>
        <dbReference type="SAM" id="MobiDB-lite"/>
    </source>
</evidence>
<dbReference type="STRING" id="1285928.SAMN04487894_12135"/>
<organism evidence="2 3">
    <name type="scientific">Niabella drilacis (strain DSM 25811 / CCM 8410 / CCUG 62505 / LMG 26954 / E90)</name>
    <dbReference type="NCBI Taxonomy" id="1285928"/>
    <lineage>
        <taxon>Bacteria</taxon>
        <taxon>Pseudomonadati</taxon>
        <taxon>Bacteroidota</taxon>
        <taxon>Chitinophagia</taxon>
        <taxon>Chitinophagales</taxon>
        <taxon>Chitinophagaceae</taxon>
        <taxon>Niabella</taxon>
    </lineage>
</organism>
<dbReference type="Proteomes" id="UP000198757">
    <property type="component" value="Unassembled WGS sequence"/>
</dbReference>
<gene>
    <name evidence="2" type="ORF">SAMN04487894_12135</name>
</gene>
<dbReference type="RefSeq" id="WP_090392992.1">
    <property type="nucleotide sequence ID" value="NZ_FMZO01000021.1"/>
</dbReference>
<feature type="region of interest" description="Disordered" evidence="1">
    <location>
        <begin position="356"/>
        <end position="376"/>
    </location>
</feature>
<accession>A0A1G7A6N1</accession>
<sequence length="948" mass="107379">MNYLKKQFCILGLLSWMSQVQLGHCQQQVPLYDKAKISVAGDWLLGNPKAKAGLFKTREGYLVFSNGLVSRTFTTSPNTATIGLDELRGNTAFLRSVRPEAGITIDGFTFDVGGLEGQKVHNYLLKEWIPGLKANPMAFKMQDYKIDDTKPRFAWKKRPGWMPKDMPWPAPGKELTFTYKLDQQAIDALAAKSKRDVNRILLLEDRFQNLSPDWKLTVSKSHERNSFINEGKAGEIMALENAAVYAERTIPAETQVLVAKVNKGTDQANDWGLGLGVTLTTGSTRLYLRAGEGKVVFFDGRQNNGTLNVGKANQVWFRYEMQEHRLLAQASLDGQQWSTVGTLPVKPGEKIQRARVGKMDPNGGGKDGPPSAKEGRSKVEGFWAYGDLPAQFAGDLSGKLAYMKNVTVQVHYELYDDLPVFSKWITVQNQSGRDIVVNAFKSEQLAVFEPESAVDERHHWLLPNITLETDYNFGGMSEDNLYASSLEWKKDPLYTTQVNYERETPCLLEVAPKKGPEQSIASGSAFASYRVWELLNDSWERERKSLGYRKMMRAMAPWATENPVLMHVRSSDNASVKKAIDQAAEVGFEMVIMTFWSGFNAEDDSPENIRRMKELADYAHSKGIELGGYSLLASRHIDAKNDVVLPEGMRPRFGNSPCIESEWGQAYFKKLYKLYDQSGLGVFEHDGSYPGDWCYATDHPGHHGEKDSQWNQFRRVTDFYKWCREKGIYLNIPDMYFLNGGNKVGMGYREANWSLPRAQQEIIERQNIFDGTWTKAPSMGWMFVPLVEYQGGGKEATIEPLKDHLPHYEQRLANLFGAGVQACYRGPQLYDAPETKSMVAKWVNFYKKHREVLDGDIIHIRRPDGMDYDAILHVNPSGTEKGLLMVYNPLDEAITRKIRVNLYYTGLKGKVQVVEQDRTRKTLFLNAASEAVFEVRIPAKSQTWFVIK</sequence>
<protein>
    <recommendedName>
        <fullName evidence="4">Alpha-galactosidase</fullName>
    </recommendedName>
</protein>
<evidence type="ECO:0008006" key="4">
    <source>
        <dbReference type="Google" id="ProtNLM"/>
    </source>
</evidence>
<dbReference type="AlphaFoldDB" id="A0A1G7A6N1"/>
<name>A0A1G7A6N1_NIADE</name>
<keyword evidence="3" id="KW-1185">Reference proteome</keyword>
<evidence type="ECO:0000313" key="2">
    <source>
        <dbReference type="EMBL" id="SDE10524.1"/>
    </source>
</evidence>
<dbReference type="Gene3D" id="3.20.20.70">
    <property type="entry name" value="Aldolase class I"/>
    <property type="match status" value="1"/>
</dbReference>
<dbReference type="OrthoDB" id="9804769at2"/>
<proteinExistence type="predicted"/>
<dbReference type="InterPro" id="IPR013785">
    <property type="entry name" value="Aldolase_TIM"/>
</dbReference>
<evidence type="ECO:0000313" key="3">
    <source>
        <dbReference type="Proteomes" id="UP000198757"/>
    </source>
</evidence>
<dbReference type="InterPro" id="IPR017853">
    <property type="entry name" value="GH"/>
</dbReference>
<reference evidence="3" key="1">
    <citation type="submission" date="2016-10" db="EMBL/GenBank/DDBJ databases">
        <authorList>
            <person name="Varghese N."/>
            <person name="Submissions S."/>
        </authorList>
    </citation>
    <scope>NUCLEOTIDE SEQUENCE [LARGE SCALE GENOMIC DNA]</scope>
    <source>
        <strain evidence="3">DSM 25811 / CCM 8410 / LMG 26954 / E90</strain>
    </source>
</reference>